<dbReference type="eggNOG" id="COG1131">
    <property type="taxonomic scope" value="Bacteria"/>
</dbReference>
<evidence type="ECO:0000256" key="2">
    <source>
        <dbReference type="ARBA" id="ARBA00022741"/>
    </source>
</evidence>
<dbReference type="InterPro" id="IPR003439">
    <property type="entry name" value="ABC_transporter-like_ATP-bd"/>
</dbReference>
<dbReference type="KEGG" id="dgi:Desgi_3458"/>
<evidence type="ECO:0000259" key="4">
    <source>
        <dbReference type="PROSITE" id="PS50893"/>
    </source>
</evidence>
<dbReference type="InterPro" id="IPR017871">
    <property type="entry name" value="ABC_transporter-like_CS"/>
</dbReference>
<dbReference type="Gene3D" id="3.40.50.300">
    <property type="entry name" value="P-loop containing nucleotide triphosphate hydrolases"/>
    <property type="match status" value="1"/>
</dbReference>
<dbReference type="Pfam" id="PF00005">
    <property type="entry name" value="ABC_tran"/>
    <property type="match status" value="1"/>
</dbReference>
<dbReference type="STRING" id="767817.Desgi_3458"/>
<keyword evidence="1" id="KW-0813">Transport</keyword>
<dbReference type="PANTHER" id="PTHR42939:SF1">
    <property type="entry name" value="ABC TRANSPORTER ATP-BINDING PROTEIN ALBC-RELATED"/>
    <property type="match status" value="1"/>
</dbReference>
<evidence type="ECO:0000313" key="5">
    <source>
        <dbReference type="EMBL" id="AGL02794.1"/>
    </source>
</evidence>
<gene>
    <name evidence="5" type="ORF">Desgi_3458</name>
</gene>
<dbReference type="CDD" id="cd03230">
    <property type="entry name" value="ABC_DR_subfamily_A"/>
    <property type="match status" value="1"/>
</dbReference>
<sequence>MNIIQTNNLQKSFGKTKALQGLNLTVEQGQTYGFIGPNGSGKSTTIRVLLGLINPDGGTAEVFGKNPVQDAVEIHKRIAYIPGELALWPNLTGGEVLDFLGRLSGGADQKRQAELVERFQLDLSKKCRSYSKGNRQKVALVAAFSAKVELLILDEPTSGLDPLMELIFQNCLREATKNGQTVLLSSHILSEVEAVCDTLGIIRQGVLVESGKLSELKAIPGTTLEEIFLKHYGEDLAKAGERHD</sequence>
<dbReference type="PANTHER" id="PTHR42939">
    <property type="entry name" value="ABC TRANSPORTER ATP-BINDING PROTEIN ALBC-RELATED"/>
    <property type="match status" value="1"/>
</dbReference>
<protein>
    <submittedName>
        <fullName evidence="5">ABC-type multidrug transport system, ATPase component</fullName>
    </submittedName>
</protein>
<dbReference type="SMART" id="SM00382">
    <property type="entry name" value="AAA"/>
    <property type="match status" value="1"/>
</dbReference>
<dbReference type="OrthoDB" id="9804819at2"/>
<evidence type="ECO:0000256" key="3">
    <source>
        <dbReference type="ARBA" id="ARBA00022840"/>
    </source>
</evidence>
<dbReference type="RefSeq" id="WP_006524609.1">
    <property type="nucleotide sequence ID" value="NC_021184.1"/>
</dbReference>
<dbReference type="SUPFAM" id="SSF52540">
    <property type="entry name" value="P-loop containing nucleoside triphosphate hydrolases"/>
    <property type="match status" value="1"/>
</dbReference>
<feature type="domain" description="ABC transporter" evidence="4">
    <location>
        <begin position="4"/>
        <end position="229"/>
    </location>
</feature>
<keyword evidence="3" id="KW-0067">ATP-binding</keyword>
<keyword evidence="2" id="KW-0547">Nucleotide-binding</keyword>
<dbReference type="InterPro" id="IPR027417">
    <property type="entry name" value="P-loop_NTPase"/>
</dbReference>
<evidence type="ECO:0000256" key="1">
    <source>
        <dbReference type="ARBA" id="ARBA00022448"/>
    </source>
</evidence>
<dbReference type="PROSITE" id="PS50893">
    <property type="entry name" value="ABC_TRANSPORTER_2"/>
    <property type="match status" value="1"/>
</dbReference>
<dbReference type="GO" id="GO:0016887">
    <property type="term" value="F:ATP hydrolysis activity"/>
    <property type="evidence" value="ECO:0007669"/>
    <property type="project" value="InterPro"/>
</dbReference>
<evidence type="ECO:0000313" key="6">
    <source>
        <dbReference type="Proteomes" id="UP000013520"/>
    </source>
</evidence>
<dbReference type="Proteomes" id="UP000013520">
    <property type="component" value="Chromosome"/>
</dbReference>
<proteinExistence type="predicted"/>
<name>R4KJJ1_9FIRM</name>
<organism evidence="5 6">
    <name type="scientific">Desulfoscipio gibsoniae DSM 7213</name>
    <dbReference type="NCBI Taxonomy" id="767817"/>
    <lineage>
        <taxon>Bacteria</taxon>
        <taxon>Bacillati</taxon>
        <taxon>Bacillota</taxon>
        <taxon>Clostridia</taxon>
        <taxon>Eubacteriales</taxon>
        <taxon>Desulfallaceae</taxon>
        <taxon>Desulfoscipio</taxon>
    </lineage>
</organism>
<dbReference type="HOGENOM" id="CLU_000604_1_2_9"/>
<keyword evidence="6" id="KW-1185">Reference proteome</keyword>
<accession>R4KJJ1</accession>
<reference evidence="5 6" key="1">
    <citation type="submission" date="2012-01" db="EMBL/GenBank/DDBJ databases">
        <title>Complete sequence of Desulfotomaculum gibsoniae DSM 7213.</title>
        <authorList>
            <consortium name="US DOE Joint Genome Institute"/>
            <person name="Lucas S."/>
            <person name="Han J."/>
            <person name="Lapidus A."/>
            <person name="Cheng J.-F."/>
            <person name="Goodwin L."/>
            <person name="Pitluck S."/>
            <person name="Peters L."/>
            <person name="Ovchinnikova G."/>
            <person name="Teshima H."/>
            <person name="Detter J.C."/>
            <person name="Han C."/>
            <person name="Tapia R."/>
            <person name="Land M."/>
            <person name="Hauser L."/>
            <person name="Kyrpides N."/>
            <person name="Ivanova N."/>
            <person name="Pagani I."/>
            <person name="Parshina S."/>
            <person name="Plugge C."/>
            <person name="Muyzer G."/>
            <person name="Kuever J."/>
            <person name="Ivanova A."/>
            <person name="Nazina T."/>
            <person name="Klenk H.-P."/>
            <person name="Brambilla E."/>
            <person name="Spring S."/>
            <person name="Stams A.F."/>
            <person name="Woyke T."/>
        </authorList>
    </citation>
    <scope>NUCLEOTIDE SEQUENCE [LARGE SCALE GENOMIC DNA]</scope>
    <source>
        <strain evidence="5 6">DSM 7213</strain>
    </source>
</reference>
<dbReference type="GO" id="GO:0005524">
    <property type="term" value="F:ATP binding"/>
    <property type="evidence" value="ECO:0007669"/>
    <property type="project" value="UniProtKB-KW"/>
</dbReference>
<dbReference type="PROSITE" id="PS00211">
    <property type="entry name" value="ABC_TRANSPORTER_1"/>
    <property type="match status" value="1"/>
</dbReference>
<dbReference type="EMBL" id="CP003273">
    <property type="protein sequence ID" value="AGL02794.1"/>
    <property type="molecule type" value="Genomic_DNA"/>
</dbReference>
<dbReference type="AlphaFoldDB" id="R4KJJ1"/>
<dbReference type="InterPro" id="IPR051782">
    <property type="entry name" value="ABC_Transporter_VariousFunc"/>
</dbReference>
<dbReference type="InterPro" id="IPR003593">
    <property type="entry name" value="AAA+_ATPase"/>
</dbReference>